<feature type="region of interest" description="Disordered" evidence="1">
    <location>
        <begin position="994"/>
        <end position="1111"/>
    </location>
</feature>
<evidence type="ECO:0000313" key="2">
    <source>
        <dbReference type="EMBL" id="OQO09462.1"/>
    </source>
</evidence>
<feature type="region of interest" description="Disordered" evidence="1">
    <location>
        <begin position="665"/>
        <end position="876"/>
    </location>
</feature>
<feature type="compositionally biased region" description="Polar residues" evidence="1">
    <location>
        <begin position="742"/>
        <end position="751"/>
    </location>
</feature>
<dbReference type="EMBL" id="NAJO01000010">
    <property type="protein sequence ID" value="OQO09462.1"/>
    <property type="molecule type" value="Genomic_DNA"/>
</dbReference>
<feature type="region of interest" description="Disordered" evidence="1">
    <location>
        <begin position="612"/>
        <end position="632"/>
    </location>
</feature>
<feature type="region of interest" description="Disordered" evidence="1">
    <location>
        <begin position="1"/>
        <end position="172"/>
    </location>
</feature>
<dbReference type="Proteomes" id="UP000192596">
    <property type="component" value="Unassembled WGS sequence"/>
</dbReference>
<feature type="compositionally biased region" description="Polar residues" evidence="1">
    <location>
        <begin position="506"/>
        <end position="517"/>
    </location>
</feature>
<feature type="compositionally biased region" description="Polar residues" evidence="1">
    <location>
        <begin position="834"/>
        <end position="847"/>
    </location>
</feature>
<proteinExistence type="predicted"/>
<dbReference type="InParanoid" id="A0A1V8TE19"/>
<feature type="compositionally biased region" description="Polar residues" evidence="1">
    <location>
        <begin position="769"/>
        <end position="799"/>
    </location>
</feature>
<feature type="compositionally biased region" description="Basic and acidic residues" evidence="1">
    <location>
        <begin position="918"/>
        <end position="929"/>
    </location>
</feature>
<reference evidence="3" key="1">
    <citation type="submission" date="2017-03" db="EMBL/GenBank/DDBJ databases">
        <title>Genomes of endolithic fungi from Antarctica.</title>
        <authorList>
            <person name="Coleine C."/>
            <person name="Masonjones S."/>
            <person name="Stajich J.E."/>
        </authorList>
    </citation>
    <scope>NUCLEOTIDE SEQUENCE [LARGE SCALE GENOMIC DNA]</scope>
    <source>
        <strain evidence="3">CCFEE 5527</strain>
    </source>
</reference>
<feature type="compositionally biased region" description="Low complexity" evidence="1">
    <location>
        <begin position="1094"/>
        <end position="1107"/>
    </location>
</feature>
<gene>
    <name evidence="2" type="ORF">B0A48_04862</name>
</gene>
<feature type="compositionally biased region" description="Low complexity" evidence="1">
    <location>
        <begin position="722"/>
        <end position="740"/>
    </location>
</feature>
<feature type="compositionally biased region" description="Polar residues" evidence="1">
    <location>
        <begin position="27"/>
        <end position="60"/>
    </location>
</feature>
<feature type="compositionally biased region" description="Polar residues" evidence="1">
    <location>
        <begin position="1"/>
        <end position="20"/>
    </location>
</feature>
<protein>
    <recommendedName>
        <fullName evidence="4">PI-PLC Y-box domain-containing protein</fullName>
    </recommendedName>
</protein>
<feature type="compositionally biased region" description="Basic and acidic residues" evidence="1">
    <location>
        <begin position="544"/>
        <end position="556"/>
    </location>
</feature>
<feature type="region of interest" description="Disordered" evidence="1">
    <location>
        <begin position="424"/>
        <end position="600"/>
    </location>
</feature>
<feature type="region of interest" description="Disordered" evidence="1">
    <location>
        <begin position="227"/>
        <end position="264"/>
    </location>
</feature>
<feature type="compositionally biased region" description="Basic and acidic residues" evidence="1">
    <location>
        <begin position="130"/>
        <end position="169"/>
    </location>
</feature>
<keyword evidence="3" id="KW-1185">Reference proteome</keyword>
<organism evidence="2 3">
    <name type="scientific">Cryoendolithus antarcticus</name>
    <dbReference type="NCBI Taxonomy" id="1507870"/>
    <lineage>
        <taxon>Eukaryota</taxon>
        <taxon>Fungi</taxon>
        <taxon>Dikarya</taxon>
        <taxon>Ascomycota</taxon>
        <taxon>Pezizomycotina</taxon>
        <taxon>Dothideomycetes</taxon>
        <taxon>Dothideomycetidae</taxon>
        <taxon>Cladosporiales</taxon>
        <taxon>Cladosporiaceae</taxon>
        <taxon>Cryoendolithus</taxon>
    </lineage>
</organism>
<comment type="caution">
    <text evidence="2">The sequence shown here is derived from an EMBL/GenBank/DDBJ whole genome shotgun (WGS) entry which is preliminary data.</text>
</comment>
<feature type="compositionally biased region" description="Low complexity" evidence="1">
    <location>
        <begin position="1032"/>
        <end position="1044"/>
    </location>
</feature>
<feature type="region of interest" description="Disordered" evidence="1">
    <location>
        <begin position="888"/>
        <end position="937"/>
    </location>
</feature>
<feature type="region of interest" description="Disordered" evidence="1">
    <location>
        <begin position="351"/>
        <end position="380"/>
    </location>
</feature>
<feature type="compositionally biased region" description="Polar residues" evidence="1">
    <location>
        <begin position="1320"/>
        <end position="1355"/>
    </location>
</feature>
<feature type="region of interest" description="Disordered" evidence="1">
    <location>
        <begin position="1292"/>
        <end position="1405"/>
    </location>
</feature>
<feature type="compositionally biased region" description="Basic and acidic residues" evidence="1">
    <location>
        <begin position="444"/>
        <end position="458"/>
    </location>
</feature>
<name>A0A1V8TE19_9PEZI</name>
<feature type="compositionally biased region" description="Low complexity" evidence="1">
    <location>
        <begin position="752"/>
        <end position="768"/>
    </location>
</feature>
<evidence type="ECO:0000256" key="1">
    <source>
        <dbReference type="SAM" id="MobiDB-lite"/>
    </source>
</evidence>
<dbReference type="STRING" id="1507870.A0A1V8TE19"/>
<accession>A0A1V8TE19</accession>
<sequence>MAEQISHNVVINTESASGSSPLADVASNHNNTPAIANGTQHVSTPITTDETASTKSQNSDAAAPNGSLGGKDMGDDAVQPAAEPSAGDAAEQPAETAIVETPAQDKQEDSTGSASDPLPNGVHGESAEDTALHDTSADPSVHSDTEAGRADAADQSKDDKRHVRKESVKKATTFSRVSVSKSFLAKSLTPVPAAAKGSEKAAPASTAAQAALKPRLIAKTGASLIAQKARQNSETLSGPDASKVWNKNRPTAPAPPKQFTDEELKQQYGIHLATRLQSDGEGKENKWADIDDEDDDWVPETVVWMDGTKTNLTPADATPVQKEAELAMPPLKKPVEIAKPALSIAKQIAPTGPPKTILRPGIAKTASGPTSSTGAEKATLKAKSPVATAVKSPWAPIPKVDTVPLVNPPTQYHATPTPFATQDARAYEQAPPSGPPLPEMAPDAFDRTLRTGDGRQRELFNSTNGRFEPAAENRRASRGSDSYTRKPALLQRPSQASGGPAEPSAAFQTRTSSQTDGPPSWARRRGSSVSQASGPPGRRMSTTRSHEPVFAAERRSSTITGQDSATSPKSAKHEPVAPAFAQQNAWSQQMPPPPPAGAPVEVEDAAKLQEKVMKEKKEASAKMREKRMEDDRLAEEARKARLAAKLAELGGAGMSRSEREAAAVAAKAAAEQKTKEAVKPAVKAHTASEKPSSIVDSRAAAATSATQAATTPAALNDIPSKAQSPDESAASAPSAKLPSLTEPANSADQTTRLPANSLLSPALANRALGQQQQSLSQKPAFSSSGDQKQQTFPPSTSDIFTAPWPTAGSGNVWGSSGALGNGTFAPTLSGLPQIPNSMSRPSTSARISPQGLGQYGASPALTQPPGFGDSRSITANTLGARPDHFMAQSRANGASPTPGLGRQQHVPGPIAPPSRAQSNRDQRPDDRAKASGWNSYAVDGPQQYARAAEAAKATVAEAGPPTVLKETFKQTSAPSRLGGKRGVDKVQHLVHDADGSRAVPAPPSTQTQPAATSTASATGLPAGENTVRLPGASAQQPQRAQRQAVSLAPLSESKEQSPPPPEAASHPVNAGDAKHPHVRLPRPAPVVKLPPASPRAGSAVAPPAAAPIRNTTDGRARPLVESDAWKERFNVLFNRATIQTETPPSPPGTPPKANAVAAAAVSSSTRTDLDVATAANATVSLPQPSTKKFHFTVDNSSEVTSKPSIDDMFNEELGFGSRPRTRVPRNTHYHDMRFGGRVNLLHMGTNSKLNMGIEATTRDCAIHLAAYERDGKGCHVNMIGVKTRYNPIFWRNNRSQNVRPGPKSHKGKGPLGPAAAKEGSATSSPASKSANSTPAPGSRKTSFQKAASKEATNTAKPDGVAAGEGSTEAPKERSGGWARAPRGPKRDLRPTGFVLPLQTPAAQQT</sequence>
<dbReference type="OrthoDB" id="5416983at2759"/>
<feature type="region of interest" description="Disordered" evidence="1">
    <location>
        <begin position="185"/>
        <end position="211"/>
    </location>
</feature>
<feature type="compositionally biased region" description="Low complexity" evidence="1">
    <location>
        <begin position="699"/>
        <end position="714"/>
    </location>
</feature>
<feature type="compositionally biased region" description="Low complexity" evidence="1">
    <location>
        <begin position="192"/>
        <end position="211"/>
    </location>
</feature>
<evidence type="ECO:0000313" key="3">
    <source>
        <dbReference type="Proteomes" id="UP000192596"/>
    </source>
</evidence>
<feature type="compositionally biased region" description="Low complexity" evidence="1">
    <location>
        <begin position="1004"/>
        <end position="1018"/>
    </location>
</feature>
<feature type="compositionally biased region" description="Polar residues" evidence="1">
    <location>
        <begin position="557"/>
        <end position="569"/>
    </location>
</feature>
<evidence type="ECO:0008006" key="4">
    <source>
        <dbReference type="Google" id="ProtNLM"/>
    </source>
</evidence>